<name>A0A845M379_9RHOB</name>
<evidence type="ECO:0000259" key="3">
    <source>
        <dbReference type="Pfam" id="PF00291"/>
    </source>
</evidence>
<dbReference type="Gene3D" id="3.40.50.1100">
    <property type="match status" value="2"/>
</dbReference>
<sequence length="324" mass="32763">MPYPAHDAQAAVARVIHCPRHHVTPLLTAPDLADAAGVGGVFVKDERERMGLGSFKALGAAHVIAVDAAEGRAKGRTYVAASAGNHGLSVAAGAAAFGATARIYLADTVPESFAERLQAEGADVRRAGATYEESMAAAEADAEAEGLTLLSDSSWPGYATIPHVLMEGYLILMEEIAEQMEAPPTHIVVQAGVGGLAGAVAAYARATWGDDPEIIVVEPDAAPALAGSIAAGAPAESAGPVSAMGRLDCKMPSLIALKGLARDADWFVTITEDEARAGTDFATGVDLETTPSGGAGIAALLAGLPDAIGAGADARVLTFLTEAS</sequence>
<dbReference type="PANTHER" id="PTHR42937">
    <property type="match status" value="1"/>
</dbReference>
<dbReference type="PANTHER" id="PTHR42937:SF1">
    <property type="entry name" value="DIAMINOPROPIONATE AMMONIA-LYASE"/>
    <property type="match status" value="1"/>
</dbReference>
<dbReference type="InterPro" id="IPR036052">
    <property type="entry name" value="TrpB-like_PALP_sf"/>
</dbReference>
<dbReference type="Proteomes" id="UP000467322">
    <property type="component" value="Unassembled WGS sequence"/>
</dbReference>
<keyword evidence="5" id="KW-1185">Reference proteome</keyword>
<organism evidence="4 5">
    <name type="scientific">Maritimibacter harenae</name>
    <dbReference type="NCBI Taxonomy" id="2606218"/>
    <lineage>
        <taxon>Bacteria</taxon>
        <taxon>Pseudomonadati</taxon>
        <taxon>Pseudomonadota</taxon>
        <taxon>Alphaproteobacteria</taxon>
        <taxon>Rhodobacterales</taxon>
        <taxon>Roseobacteraceae</taxon>
        <taxon>Maritimibacter</taxon>
    </lineage>
</organism>
<dbReference type="AlphaFoldDB" id="A0A845M379"/>
<dbReference type="Pfam" id="PF00291">
    <property type="entry name" value="PALP"/>
    <property type="match status" value="1"/>
</dbReference>
<dbReference type="InterPro" id="IPR001926">
    <property type="entry name" value="TrpB-like_PALP"/>
</dbReference>
<reference evidence="4 5" key="1">
    <citation type="submission" date="2019-12" db="EMBL/GenBank/DDBJ databases">
        <title>Maritimibacter sp. nov. sp. isolated from sea sand.</title>
        <authorList>
            <person name="Kim J."/>
            <person name="Jeong S.E."/>
            <person name="Jung H.S."/>
            <person name="Jeon C.O."/>
        </authorList>
    </citation>
    <scope>NUCLEOTIDE SEQUENCE [LARGE SCALE GENOMIC DNA]</scope>
    <source>
        <strain evidence="4 5">DP07</strain>
    </source>
</reference>
<keyword evidence="2" id="KW-0663">Pyridoxal phosphate</keyword>
<comment type="caution">
    <text evidence="4">The sequence shown here is derived from an EMBL/GenBank/DDBJ whole genome shotgun (WGS) entry which is preliminary data.</text>
</comment>
<dbReference type="EMBL" id="WTUX01000011">
    <property type="protein sequence ID" value="MZR12818.1"/>
    <property type="molecule type" value="Genomic_DNA"/>
</dbReference>
<comment type="cofactor">
    <cofactor evidence="1">
        <name>pyridoxal 5'-phosphate</name>
        <dbReference type="ChEBI" id="CHEBI:597326"/>
    </cofactor>
</comment>
<dbReference type="SUPFAM" id="SSF53686">
    <property type="entry name" value="Tryptophan synthase beta subunit-like PLP-dependent enzymes"/>
    <property type="match status" value="1"/>
</dbReference>
<evidence type="ECO:0000256" key="1">
    <source>
        <dbReference type="ARBA" id="ARBA00001933"/>
    </source>
</evidence>
<feature type="domain" description="Tryptophan synthase beta chain-like PALP" evidence="3">
    <location>
        <begin position="22"/>
        <end position="321"/>
    </location>
</feature>
<proteinExistence type="predicted"/>
<evidence type="ECO:0000313" key="5">
    <source>
        <dbReference type="Proteomes" id="UP000467322"/>
    </source>
</evidence>
<evidence type="ECO:0000313" key="4">
    <source>
        <dbReference type="EMBL" id="MZR12818.1"/>
    </source>
</evidence>
<gene>
    <name evidence="4" type="ORF">GQE99_07265</name>
</gene>
<evidence type="ECO:0000256" key="2">
    <source>
        <dbReference type="ARBA" id="ARBA00022898"/>
    </source>
</evidence>
<protein>
    <submittedName>
        <fullName evidence="4">Pyridoxal-phosphate dependent enzyme</fullName>
    </submittedName>
</protein>
<accession>A0A845M379</accession>